<dbReference type="KEGG" id="vde:111252276"/>
<evidence type="ECO:0000256" key="1">
    <source>
        <dbReference type="SAM" id="Phobius"/>
    </source>
</evidence>
<keyword evidence="1" id="KW-0472">Membrane</keyword>
<feature type="transmembrane region" description="Helical" evidence="1">
    <location>
        <begin position="38"/>
        <end position="64"/>
    </location>
</feature>
<dbReference type="RefSeq" id="XP_022665625.1">
    <property type="nucleotide sequence ID" value="XM_022809890.1"/>
</dbReference>
<dbReference type="Pfam" id="PF09786">
    <property type="entry name" value="CytochromB561_N"/>
    <property type="match status" value="1"/>
</dbReference>
<name>A0A7M7MI56_VARDE</name>
<keyword evidence="3" id="KW-1185">Reference proteome</keyword>
<dbReference type="GeneID" id="111252276"/>
<dbReference type="InParanoid" id="A0A7M7MI56"/>
<evidence type="ECO:0000313" key="2">
    <source>
        <dbReference type="EnsemblMetazoa" id="XP_022665625"/>
    </source>
</evidence>
<dbReference type="PANTHER" id="PTHR21780:SF0">
    <property type="entry name" value="TRANSMEMBRANE PROTEIN 209"/>
    <property type="match status" value="1"/>
</dbReference>
<dbReference type="PANTHER" id="PTHR21780">
    <property type="entry name" value="TRANSMEMBRANE PROTEIN 209"/>
    <property type="match status" value="1"/>
</dbReference>
<organism evidence="2 3">
    <name type="scientific">Varroa destructor</name>
    <name type="common">Honeybee mite</name>
    <dbReference type="NCBI Taxonomy" id="109461"/>
    <lineage>
        <taxon>Eukaryota</taxon>
        <taxon>Metazoa</taxon>
        <taxon>Ecdysozoa</taxon>
        <taxon>Arthropoda</taxon>
        <taxon>Chelicerata</taxon>
        <taxon>Arachnida</taxon>
        <taxon>Acari</taxon>
        <taxon>Parasitiformes</taxon>
        <taxon>Mesostigmata</taxon>
        <taxon>Gamasina</taxon>
        <taxon>Dermanyssoidea</taxon>
        <taxon>Varroidae</taxon>
        <taxon>Varroa</taxon>
    </lineage>
</organism>
<protein>
    <submittedName>
        <fullName evidence="2">Uncharacterized protein</fullName>
    </submittedName>
</protein>
<dbReference type="Proteomes" id="UP000594260">
    <property type="component" value="Unplaced"/>
</dbReference>
<reference evidence="2" key="1">
    <citation type="submission" date="2021-01" db="UniProtKB">
        <authorList>
            <consortium name="EnsemblMetazoa"/>
        </authorList>
    </citation>
    <scope>IDENTIFICATION</scope>
</reference>
<sequence>MVEPTLVQTSPGQWPCYPELVYYKNISRDARKRGPIRAIFCLIIALTVYADTYYCSIVNSVLFLPQHVSYLKYAICGLMLVLCLGHFASFTYVHIVPECEIEYSRAKLLNISEDDKGFKLKPDTQTVTPSLAPCTDVDKFTADMFRLPSDCQPPDTVGNDTSIDDPWQFRQYQPGNRISRLTDPAYDTIMQRTIEPNSRATDWHLEDERSADAFVRERSHEIDPLIGYTSETSYYDFSILGRRMPISLADAGVEAVHRLYQFQPYKRATEILDNIGQVCPASVQCSLFVLDPFQLFVLNRNLRFWFHIRVFSPLVEEITKVNTNMLNCGLGTPNLIGVASEDQLKYLYQTRPDLVPGLDKIIPFLQFTTNQEYLVNRYRDFCIGGALSKVNWSRGSGAWNENLPTDAELLMLAFCTYMDVRVPIDADYLEGRRFTQQHVYDATKEAETRRTGDDEVRMHKLSKRPPHYSLQIKHEMVDVGPGSANVFKVIFTFLFYQYHFNNGRICNMPMDASGFDVAQIIRMRNV</sequence>
<dbReference type="EnsemblMetazoa" id="XM_022809890">
    <property type="protein sequence ID" value="XP_022665625"/>
    <property type="gene ID" value="LOC111252276"/>
</dbReference>
<dbReference type="OrthoDB" id="509821at2759"/>
<dbReference type="GO" id="GO:0016020">
    <property type="term" value="C:membrane"/>
    <property type="evidence" value="ECO:0007669"/>
    <property type="project" value="TreeGrafter"/>
</dbReference>
<feature type="transmembrane region" description="Helical" evidence="1">
    <location>
        <begin position="70"/>
        <end position="95"/>
    </location>
</feature>
<dbReference type="InterPro" id="IPR019176">
    <property type="entry name" value="Cytochrome_B561-rel"/>
</dbReference>
<proteinExistence type="predicted"/>
<evidence type="ECO:0000313" key="3">
    <source>
        <dbReference type="Proteomes" id="UP000594260"/>
    </source>
</evidence>
<accession>A0A7M7MI56</accession>
<keyword evidence="1" id="KW-0812">Transmembrane</keyword>
<keyword evidence="1" id="KW-1133">Transmembrane helix</keyword>
<dbReference type="AlphaFoldDB" id="A0A7M7MI56"/>
<dbReference type="FunCoup" id="A0A7M7MI56">
    <property type="interactions" value="1296"/>
</dbReference>